<sequence>MMLILVINLAPVDTTKISLEKPYVHVFLISIILSKPIRVLLSSPQQPTKEALPPPPTPLEKLICSVLLAPVRELLLPVRVLSVFW</sequence>
<name>A0AAV5L9W2_9ROSI</name>
<proteinExistence type="predicted"/>
<comment type="caution">
    <text evidence="1">The sequence shown here is derived from an EMBL/GenBank/DDBJ whole genome shotgun (WGS) entry which is preliminary data.</text>
</comment>
<dbReference type="Proteomes" id="UP001054252">
    <property type="component" value="Unassembled WGS sequence"/>
</dbReference>
<reference evidence="1 2" key="1">
    <citation type="journal article" date="2021" name="Commun. Biol.">
        <title>The genome of Shorea leprosula (Dipterocarpaceae) highlights the ecological relevance of drought in aseasonal tropical rainforests.</title>
        <authorList>
            <person name="Ng K.K.S."/>
            <person name="Kobayashi M.J."/>
            <person name="Fawcett J.A."/>
            <person name="Hatakeyama M."/>
            <person name="Paape T."/>
            <person name="Ng C.H."/>
            <person name="Ang C.C."/>
            <person name="Tnah L.H."/>
            <person name="Lee C.T."/>
            <person name="Nishiyama T."/>
            <person name="Sese J."/>
            <person name="O'Brien M.J."/>
            <person name="Copetti D."/>
            <person name="Mohd Noor M.I."/>
            <person name="Ong R.C."/>
            <person name="Putra M."/>
            <person name="Sireger I.Z."/>
            <person name="Indrioko S."/>
            <person name="Kosugi Y."/>
            <person name="Izuno A."/>
            <person name="Isagi Y."/>
            <person name="Lee S.L."/>
            <person name="Shimizu K.K."/>
        </authorList>
    </citation>
    <scope>NUCLEOTIDE SEQUENCE [LARGE SCALE GENOMIC DNA]</scope>
    <source>
        <strain evidence="1">214</strain>
    </source>
</reference>
<protein>
    <submittedName>
        <fullName evidence="1">Uncharacterized protein</fullName>
    </submittedName>
</protein>
<gene>
    <name evidence="1" type="ORF">SLEP1_g42464</name>
</gene>
<accession>A0AAV5L9W2</accession>
<keyword evidence="2" id="KW-1185">Reference proteome</keyword>
<organism evidence="1 2">
    <name type="scientific">Rubroshorea leprosula</name>
    <dbReference type="NCBI Taxonomy" id="152421"/>
    <lineage>
        <taxon>Eukaryota</taxon>
        <taxon>Viridiplantae</taxon>
        <taxon>Streptophyta</taxon>
        <taxon>Embryophyta</taxon>
        <taxon>Tracheophyta</taxon>
        <taxon>Spermatophyta</taxon>
        <taxon>Magnoliopsida</taxon>
        <taxon>eudicotyledons</taxon>
        <taxon>Gunneridae</taxon>
        <taxon>Pentapetalae</taxon>
        <taxon>rosids</taxon>
        <taxon>malvids</taxon>
        <taxon>Malvales</taxon>
        <taxon>Dipterocarpaceae</taxon>
        <taxon>Rubroshorea</taxon>
    </lineage>
</organism>
<dbReference type="AlphaFoldDB" id="A0AAV5L9W2"/>
<evidence type="ECO:0000313" key="2">
    <source>
        <dbReference type="Proteomes" id="UP001054252"/>
    </source>
</evidence>
<dbReference type="EMBL" id="BPVZ01000103">
    <property type="protein sequence ID" value="GKV34039.1"/>
    <property type="molecule type" value="Genomic_DNA"/>
</dbReference>
<evidence type="ECO:0000313" key="1">
    <source>
        <dbReference type="EMBL" id="GKV34039.1"/>
    </source>
</evidence>